<dbReference type="NCBIfam" id="TIGR02937">
    <property type="entry name" value="sigma70-ECF"/>
    <property type="match status" value="1"/>
</dbReference>
<keyword evidence="6" id="KW-0934">Plastid</keyword>
<dbReference type="AlphaFoldDB" id="A0AAD4T2V6"/>
<keyword evidence="2 6" id="KW-0805">Transcription regulation</keyword>
<sequence length="561" mass="63888">MEAGRNLLSSPPFIPSKHQLRNAHPLSVAVLHEQAALAVTAVQTTSTTRHFPASVLQEQRDDLRSLLHLREEKPYQAALDRTQIDNDTSLNQEKKEHGSESSDKYLKDFERQLLYSPGLWYLSPPSQRENKTSSLDMQSMSSDADEELHVKAYDLLALAKQAVLVSKQAASLIVDSDSHLHNANELIPSFGMNDISPPEKEKIVRSTRLLERQSKKRRSPKSALLGDEISSLRTTDRHHKTSLIDLSDPLRLFLSGAEARQLLTAKEEKELFIQVQELTRLEEVKQRLQSQFDREPTVVEWAEAVGMSCATLQLHLHSGHRSREKMIYSNFRMVVHVAKNYQGKGMNLQDLLQEGSKGLIKSLEKFKPHAGCRFSTYAYWWIRQSVRKAIFHHSKSIRLPENVYNALRQVKNAKEVLIKEGHQPTNEEIAKQVGFTVGKLERLLITTKTPLSMQRPIWSDQATTFQAVTADPKVETPEQGVSKDLMRRHVRNLLSVLPPKEKRIIRLRYGIEDGEQKSLAQIGDVFGLSKERVRQLENRALDKLRNCLSSQGLEAYTNLLT</sequence>
<keyword evidence="3 6" id="KW-0731">Sigma factor</keyword>
<dbReference type="EMBL" id="JAJJMB010006856">
    <property type="protein sequence ID" value="KAI3933414.1"/>
    <property type="molecule type" value="Genomic_DNA"/>
</dbReference>
<dbReference type="InterPro" id="IPR007627">
    <property type="entry name" value="RNA_pol_sigma70_r2"/>
</dbReference>
<dbReference type="GO" id="GO:0016987">
    <property type="term" value="F:sigma factor activity"/>
    <property type="evidence" value="ECO:0007669"/>
    <property type="project" value="UniProtKB-UniRule"/>
</dbReference>
<feature type="domain" description="RNA polymerase sigma-70" evidence="8">
    <location>
        <begin position="518"/>
        <end position="544"/>
    </location>
</feature>
<dbReference type="PRINTS" id="PR00046">
    <property type="entry name" value="SIGMA70FCT"/>
</dbReference>
<dbReference type="InterPro" id="IPR007630">
    <property type="entry name" value="RNA_pol_sigma70_r4"/>
</dbReference>
<dbReference type="InterPro" id="IPR014284">
    <property type="entry name" value="RNA_pol_sigma-70_dom"/>
</dbReference>
<comment type="subcellular location">
    <subcellularLocation>
        <location evidence="6">Plastid</location>
        <location evidence="6">Chloroplast</location>
    </subcellularLocation>
</comment>
<accession>A0AAD4T2V6</accession>
<dbReference type="Pfam" id="PF04545">
    <property type="entry name" value="Sigma70_r4"/>
    <property type="match status" value="1"/>
</dbReference>
<evidence type="ECO:0000256" key="6">
    <source>
        <dbReference type="PIRNR" id="PIRNR000767"/>
    </source>
</evidence>
<dbReference type="InterPro" id="IPR050239">
    <property type="entry name" value="Sigma-70_RNA_pol_init_factors"/>
</dbReference>
<reference evidence="9" key="1">
    <citation type="submission" date="2022-04" db="EMBL/GenBank/DDBJ databases">
        <title>A functionally conserved STORR gene fusion in Papaver species that diverged 16.8 million years ago.</title>
        <authorList>
            <person name="Catania T."/>
        </authorList>
    </citation>
    <scope>NUCLEOTIDE SEQUENCE</scope>
    <source>
        <strain evidence="9">S-188037</strain>
    </source>
</reference>
<dbReference type="InterPro" id="IPR000943">
    <property type="entry name" value="RNA_pol_sigma70"/>
</dbReference>
<evidence type="ECO:0000256" key="4">
    <source>
        <dbReference type="ARBA" id="ARBA00023125"/>
    </source>
</evidence>
<dbReference type="PANTHER" id="PTHR30603">
    <property type="entry name" value="RNA POLYMERASE SIGMA FACTOR RPO"/>
    <property type="match status" value="1"/>
</dbReference>
<dbReference type="CDD" id="cd06171">
    <property type="entry name" value="Sigma70_r4"/>
    <property type="match status" value="1"/>
</dbReference>
<evidence type="ECO:0000313" key="10">
    <source>
        <dbReference type="Proteomes" id="UP001202328"/>
    </source>
</evidence>
<dbReference type="Proteomes" id="UP001202328">
    <property type="component" value="Unassembled WGS sequence"/>
</dbReference>
<evidence type="ECO:0000256" key="1">
    <source>
        <dbReference type="ARBA" id="ARBA00007788"/>
    </source>
</evidence>
<evidence type="ECO:0000259" key="8">
    <source>
        <dbReference type="PROSITE" id="PS00716"/>
    </source>
</evidence>
<gene>
    <name evidence="9" type="ORF">MKW98_006773</name>
</gene>
<dbReference type="InterPro" id="IPR007624">
    <property type="entry name" value="RNA_pol_sigma70_r3"/>
</dbReference>
<dbReference type="InterPro" id="IPR013324">
    <property type="entry name" value="RNA_pol_sigma_r3/r4-like"/>
</dbReference>
<dbReference type="Gene3D" id="1.20.120.1810">
    <property type="match status" value="1"/>
</dbReference>
<keyword evidence="6" id="KW-0150">Chloroplast</keyword>
<keyword evidence="4 6" id="KW-0238">DNA-binding</keyword>
<feature type="compositionally biased region" description="Basic and acidic residues" evidence="7">
    <location>
        <begin position="92"/>
        <end position="103"/>
    </location>
</feature>
<keyword evidence="10" id="KW-1185">Reference proteome</keyword>
<name>A0AAD4T2V6_9MAGN</name>
<dbReference type="GO" id="GO:0009507">
    <property type="term" value="C:chloroplast"/>
    <property type="evidence" value="ECO:0007669"/>
    <property type="project" value="UniProtKB-SubCell"/>
</dbReference>
<dbReference type="PROSITE" id="PS00716">
    <property type="entry name" value="SIGMA70_2"/>
    <property type="match status" value="1"/>
</dbReference>
<dbReference type="Pfam" id="PF04539">
    <property type="entry name" value="Sigma70_r3"/>
    <property type="match status" value="1"/>
</dbReference>
<dbReference type="PIRSF" id="PIRSF000767">
    <property type="entry name" value="RNA_pol_sigma_SigB/C/D"/>
    <property type="match status" value="1"/>
</dbReference>
<dbReference type="Gene3D" id="1.10.10.10">
    <property type="entry name" value="Winged helix-like DNA-binding domain superfamily/Winged helix DNA-binding domain"/>
    <property type="match status" value="2"/>
</dbReference>
<dbReference type="PANTHER" id="PTHR30603:SF45">
    <property type="entry name" value="RNA POLYMERASE SIGMA FACTOR SIGF, CHLOROPLASTIC"/>
    <property type="match status" value="1"/>
</dbReference>
<dbReference type="SUPFAM" id="SSF88659">
    <property type="entry name" value="Sigma3 and sigma4 domains of RNA polymerase sigma factors"/>
    <property type="match status" value="2"/>
</dbReference>
<comment type="caution">
    <text evidence="9">The sequence shown here is derived from an EMBL/GenBank/DDBJ whole genome shotgun (WGS) entry which is preliminary data.</text>
</comment>
<dbReference type="InterPro" id="IPR013325">
    <property type="entry name" value="RNA_pol_sigma_r2"/>
</dbReference>
<keyword evidence="5 6" id="KW-0804">Transcription</keyword>
<organism evidence="9 10">
    <name type="scientific">Papaver atlanticum</name>
    <dbReference type="NCBI Taxonomy" id="357466"/>
    <lineage>
        <taxon>Eukaryota</taxon>
        <taxon>Viridiplantae</taxon>
        <taxon>Streptophyta</taxon>
        <taxon>Embryophyta</taxon>
        <taxon>Tracheophyta</taxon>
        <taxon>Spermatophyta</taxon>
        <taxon>Magnoliopsida</taxon>
        <taxon>Ranunculales</taxon>
        <taxon>Papaveraceae</taxon>
        <taxon>Papaveroideae</taxon>
        <taxon>Papaver</taxon>
    </lineage>
</organism>
<evidence type="ECO:0000313" key="9">
    <source>
        <dbReference type="EMBL" id="KAI3933414.1"/>
    </source>
</evidence>
<evidence type="ECO:0000256" key="2">
    <source>
        <dbReference type="ARBA" id="ARBA00023015"/>
    </source>
</evidence>
<comment type="function">
    <text evidence="6">Sigma factors are initiation factors that promote the attachment of plastid-encoded RNA polymerase (PEP) to specific initiation sites and are then released.</text>
</comment>
<proteinExistence type="inferred from homology"/>
<evidence type="ECO:0000256" key="7">
    <source>
        <dbReference type="SAM" id="MobiDB-lite"/>
    </source>
</evidence>
<comment type="similarity">
    <text evidence="1 6">Belongs to the sigma-70 factor family.</text>
</comment>
<dbReference type="GO" id="GO:0006352">
    <property type="term" value="P:DNA-templated transcription initiation"/>
    <property type="evidence" value="ECO:0007669"/>
    <property type="project" value="UniProtKB-UniRule"/>
</dbReference>
<dbReference type="Pfam" id="PF04542">
    <property type="entry name" value="Sigma70_r2"/>
    <property type="match status" value="1"/>
</dbReference>
<dbReference type="InterPro" id="IPR016262">
    <property type="entry name" value="RNA_pol_sigma_SigB/C/D/F"/>
</dbReference>
<dbReference type="SUPFAM" id="SSF88946">
    <property type="entry name" value="Sigma2 domain of RNA polymerase sigma factors"/>
    <property type="match status" value="1"/>
</dbReference>
<dbReference type="InterPro" id="IPR036388">
    <property type="entry name" value="WH-like_DNA-bd_sf"/>
</dbReference>
<protein>
    <recommendedName>
        <fullName evidence="6">RNA polymerase sigma factor</fullName>
    </recommendedName>
</protein>
<dbReference type="GO" id="GO:0003677">
    <property type="term" value="F:DNA binding"/>
    <property type="evidence" value="ECO:0007669"/>
    <property type="project" value="UniProtKB-KW"/>
</dbReference>
<evidence type="ECO:0000256" key="5">
    <source>
        <dbReference type="ARBA" id="ARBA00023163"/>
    </source>
</evidence>
<feature type="region of interest" description="Disordered" evidence="7">
    <location>
        <begin position="77"/>
        <end position="103"/>
    </location>
</feature>
<evidence type="ECO:0000256" key="3">
    <source>
        <dbReference type="ARBA" id="ARBA00023082"/>
    </source>
</evidence>